<dbReference type="InterPro" id="IPR004027">
    <property type="entry name" value="SEC_C_motif"/>
</dbReference>
<dbReference type="Pfam" id="PF02810">
    <property type="entry name" value="SEC-C"/>
    <property type="match status" value="1"/>
</dbReference>
<accession>A0A0F9LTD1</accession>
<dbReference type="Gene3D" id="3.10.450.50">
    <property type="match status" value="1"/>
</dbReference>
<sequence length="79" mass="9024">MASTVTGKVYDHEQIDEMATIFGTGDTLAERRISIVKDMKLRFMNKGLTKKQMINRLVDKYDPCPCGSGKKFKWCCWTG</sequence>
<evidence type="ECO:0000313" key="1">
    <source>
        <dbReference type="EMBL" id="KKM90311.1"/>
    </source>
</evidence>
<gene>
    <name evidence="1" type="ORF">LCGC14_1239890</name>
</gene>
<reference evidence="1" key="1">
    <citation type="journal article" date="2015" name="Nature">
        <title>Complex archaea that bridge the gap between prokaryotes and eukaryotes.</title>
        <authorList>
            <person name="Spang A."/>
            <person name="Saw J.H."/>
            <person name="Jorgensen S.L."/>
            <person name="Zaremba-Niedzwiedzka K."/>
            <person name="Martijn J."/>
            <person name="Lind A.E."/>
            <person name="van Eijk R."/>
            <person name="Schleper C."/>
            <person name="Guy L."/>
            <person name="Ettema T.J."/>
        </authorList>
    </citation>
    <scope>NUCLEOTIDE SEQUENCE</scope>
</reference>
<protein>
    <recommendedName>
        <fullName evidence="2">SEC-C motif domain protein</fullName>
    </recommendedName>
</protein>
<dbReference type="AlphaFoldDB" id="A0A0F9LTD1"/>
<comment type="caution">
    <text evidence="1">The sequence shown here is derived from an EMBL/GenBank/DDBJ whole genome shotgun (WGS) entry which is preliminary data.</text>
</comment>
<name>A0A0F9LTD1_9ZZZZ</name>
<organism evidence="1">
    <name type="scientific">marine sediment metagenome</name>
    <dbReference type="NCBI Taxonomy" id="412755"/>
    <lineage>
        <taxon>unclassified sequences</taxon>
        <taxon>metagenomes</taxon>
        <taxon>ecological metagenomes</taxon>
    </lineage>
</organism>
<dbReference type="EMBL" id="LAZR01006688">
    <property type="protein sequence ID" value="KKM90311.1"/>
    <property type="molecule type" value="Genomic_DNA"/>
</dbReference>
<proteinExistence type="predicted"/>
<evidence type="ECO:0008006" key="2">
    <source>
        <dbReference type="Google" id="ProtNLM"/>
    </source>
</evidence>
<dbReference type="SUPFAM" id="SSF103642">
    <property type="entry name" value="Sec-C motif"/>
    <property type="match status" value="1"/>
</dbReference>